<protein>
    <submittedName>
        <fullName evidence="1">Uncharacterized protein</fullName>
    </submittedName>
</protein>
<gene>
    <name evidence="1" type="ORF">Pro02_62470</name>
</gene>
<dbReference type="AlphaFoldDB" id="A0A8J3S6Q8"/>
<proteinExistence type="predicted"/>
<keyword evidence="2" id="KW-1185">Reference proteome</keyword>
<evidence type="ECO:0000313" key="2">
    <source>
        <dbReference type="Proteomes" id="UP000655044"/>
    </source>
</evidence>
<reference evidence="1" key="1">
    <citation type="submission" date="2021-01" db="EMBL/GenBank/DDBJ databases">
        <title>Whole genome shotgun sequence of Planobispora rosea NBRC 15558.</title>
        <authorList>
            <person name="Komaki H."/>
            <person name="Tamura T."/>
        </authorList>
    </citation>
    <scope>NUCLEOTIDE SEQUENCE</scope>
    <source>
        <strain evidence="1">NBRC 15558</strain>
    </source>
</reference>
<comment type="caution">
    <text evidence="1">The sequence shown here is derived from an EMBL/GenBank/DDBJ whole genome shotgun (WGS) entry which is preliminary data.</text>
</comment>
<dbReference type="Proteomes" id="UP000655044">
    <property type="component" value="Unassembled WGS sequence"/>
</dbReference>
<evidence type="ECO:0000313" key="1">
    <source>
        <dbReference type="EMBL" id="GIH87839.1"/>
    </source>
</evidence>
<dbReference type="RefSeq" id="WP_189243597.1">
    <property type="nucleotide sequence ID" value="NZ_BMQP01000045.1"/>
</dbReference>
<name>A0A8J3S6Q8_PLARO</name>
<accession>A0A8J3S6Q8</accession>
<sequence length="555" mass="60513">MLAYCGPYIQEKDATVPSCLNQVDQRPDAHPHTISLGDILITICFIKRTCSVVSAFMTPRIQETSMHMVQGPGWSASGLDVAAGRYPLSVERHVMRMADLLVPGVTTVTPHARYYSLHALVAIEAERRRLSPQQAQDLLRRCEVVMAAVSYAHDHGEIGLPRAHGLDALAARLQSGEVVMAEAAQPVKGGYVRNAWGFWKPYEASETSLGILSSASMPVPGPACAAEQVIAGLDGILELAARRQLSVDELRNHPHLCVCGGGRAADGAWLARLLCQPDDQSAQTTALSRRSTIRLLARVMQTHEIGDVTNHVRPVIAYGDFLTSDPVTASLDTAPAWRGVVLRNYAVGAWRRLWSWLVSEVVGLMPADDLAERFADSMPDGTMATFMDGLPSTVTPTGAPAPAEEQLRMSDLPVPVRELAVLIVNTRRVKELSGRVRDAFLGQRGVELGPEWMAWRLAESWSGSPRDFVRGLTYDLLTRARRVALSKARRRPNGTLWLPTRLHERDGLLYRTSKEGRGDVGLRLAQLTSVLAGAGVLELTGGTWRVTAAGQVLLD</sequence>
<organism evidence="1 2">
    <name type="scientific">Planobispora rosea</name>
    <dbReference type="NCBI Taxonomy" id="35762"/>
    <lineage>
        <taxon>Bacteria</taxon>
        <taxon>Bacillati</taxon>
        <taxon>Actinomycetota</taxon>
        <taxon>Actinomycetes</taxon>
        <taxon>Streptosporangiales</taxon>
        <taxon>Streptosporangiaceae</taxon>
        <taxon>Planobispora</taxon>
    </lineage>
</organism>
<dbReference type="EMBL" id="BOOI01000068">
    <property type="protein sequence ID" value="GIH87839.1"/>
    <property type="molecule type" value="Genomic_DNA"/>
</dbReference>